<dbReference type="GO" id="GO:0003677">
    <property type="term" value="F:DNA binding"/>
    <property type="evidence" value="ECO:0007669"/>
    <property type="project" value="InterPro"/>
</dbReference>
<proteinExistence type="predicted"/>
<gene>
    <name evidence="1" type="ORF">MM171B01293_0007</name>
</gene>
<name>A0A6M3M3K2_9ZZZZ</name>
<dbReference type="EMBL" id="MT143782">
    <property type="protein sequence ID" value="QJB02421.1"/>
    <property type="molecule type" value="Genomic_DNA"/>
</dbReference>
<evidence type="ECO:0000313" key="1">
    <source>
        <dbReference type="EMBL" id="QJB02421.1"/>
    </source>
</evidence>
<dbReference type="GO" id="GO:0030527">
    <property type="term" value="F:structural constituent of chromatin"/>
    <property type="evidence" value="ECO:0007669"/>
    <property type="project" value="InterPro"/>
</dbReference>
<dbReference type="InterPro" id="IPR010886">
    <property type="entry name" value="Hc1"/>
</dbReference>
<reference evidence="1" key="1">
    <citation type="submission" date="2020-03" db="EMBL/GenBank/DDBJ databases">
        <title>The deep terrestrial virosphere.</title>
        <authorList>
            <person name="Holmfeldt K."/>
            <person name="Nilsson E."/>
            <person name="Simone D."/>
            <person name="Lopez-Fernandez M."/>
            <person name="Wu X."/>
            <person name="de Brujin I."/>
            <person name="Lundin D."/>
            <person name="Andersson A."/>
            <person name="Bertilsson S."/>
            <person name="Dopson M."/>
        </authorList>
    </citation>
    <scope>NUCLEOTIDE SEQUENCE</scope>
    <source>
        <strain evidence="1">MM171B01293</strain>
    </source>
</reference>
<organism evidence="1">
    <name type="scientific">viral metagenome</name>
    <dbReference type="NCBI Taxonomy" id="1070528"/>
    <lineage>
        <taxon>unclassified sequences</taxon>
        <taxon>metagenomes</taxon>
        <taxon>organismal metagenomes</taxon>
    </lineage>
</organism>
<accession>A0A6M3M3K2</accession>
<protein>
    <recommendedName>
        <fullName evidence="2">Histone H1</fullName>
    </recommendedName>
</protein>
<dbReference type="AlphaFoldDB" id="A0A6M3M3K2"/>
<dbReference type="Pfam" id="PF07432">
    <property type="entry name" value="Hc1"/>
    <property type="match status" value="1"/>
</dbReference>
<evidence type="ECO:0008006" key="2">
    <source>
        <dbReference type="Google" id="ProtNLM"/>
    </source>
</evidence>
<sequence length="61" mass="6818">MEDLISLLDKMKTALEGAKVDAEKFSEKRNASAGGRVRKAMQDIKKKAQTVRILVQETRKG</sequence>